<accession>A0A5D0XTZ0</accession>
<reference evidence="6 7" key="1">
    <citation type="submission" date="2019-08" db="EMBL/GenBank/DDBJ databases">
        <title>Genone of Arthrobacter echini P9.</title>
        <authorList>
            <person name="Bowman J.P."/>
        </authorList>
    </citation>
    <scope>NUCLEOTIDE SEQUENCE [LARGE SCALE GENOMIC DNA]</scope>
    <source>
        <strain evidence="6 7">P9</strain>
    </source>
</reference>
<feature type="compositionally biased region" description="Low complexity" evidence="1">
    <location>
        <begin position="21"/>
        <end position="33"/>
    </location>
</feature>
<dbReference type="InterPro" id="IPR013655">
    <property type="entry name" value="PAS_fold_3"/>
</dbReference>
<dbReference type="Gene3D" id="3.30.450.20">
    <property type="entry name" value="PAS domain"/>
    <property type="match status" value="2"/>
</dbReference>
<evidence type="ECO:0000313" key="6">
    <source>
        <dbReference type="EMBL" id="TYC99989.1"/>
    </source>
</evidence>
<dbReference type="InterPro" id="IPR001610">
    <property type="entry name" value="PAC"/>
</dbReference>
<dbReference type="InterPro" id="IPR052155">
    <property type="entry name" value="Biofilm_reg_signaling"/>
</dbReference>
<evidence type="ECO:0000259" key="4">
    <source>
        <dbReference type="PROSITE" id="PS50883"/>
    </source>
</evidence>
<dbReference type="InterPro" id="IPR029787">
    <property type="entry name" value="Nucleotide_cyclase"/>
</dbReference>
<evidence type="ECO:0000259" key="2">
    <source>
        <dbReference type="PROSITE" id="PS50112"/>
    </source>
</evidence>
<dbReference type="NCBIfam" id="TIGR00254">
    <property type="entry name" value="GGDEF"/>
    <property type="match status" value="1"/>
</dbReference>
<keyword evidence="7" id="KW-1185">Reference proteome</keyword>
<dbReference type="Pfam" id="PF00989">
    <property type="entry name" value="PAS"/>
    <property type="match status" value="1"/>
</dbReference>
<dbReference type="InterPro" id="IPR035965">
    <property type="entry name" value="PAS-like_dom_sf"/>
</dbReference>
<dbReference type="Gene3D" id="3.20.20.450">
    <property type="entry name" value="EAL domain"/>
    <property type="match status" value="1"/>
</dbReference>
<dbReference type="PROSITE" id="PS50112">
    <property type="entry name" value="PAS"/>
    <property type="match status" value="1"/>
</dbReference>
<feature type="domain" description="GGDEF" evidence="5">
    <location>
        <begin position="324"/>
        <end position="455"/>
    </location>
</feature>
<organism evidence="6 7">
    <name type="scientific">Arthrobacter echini</name>
    <dbReference type="NCBI Taxonomy" id="1529066"/>
    <lineage>
        <taxon>Bacteria</taxon>
        <taxon>Bacillati</taxon>
        <taxon>Actinomycetota</taxon>
        <taxon>Actinomycetes</taxon>
        <taxon>Micrococcales</taxon>
        <taxon>Micrococcaceae</taxon>
        <taxon>Arthrobacter</taxon>
    </lineage>
</organism>
<dbReference type="InterPro" id="IPR043128">
    <property type="entry name" value="Rev_trsase/Diguanyl_cyclase"/>
</dbReference>
<dbReference type="InterPro" id="IPR013767">
    <property type="entry name" value="PAS_fold"/>
</dbReference>
<dbReference type="SMART" id="SM00086">
    <property type="entry name" value="PAC"/>
    <property type="match status" value="2"/>
</dbReference>
<dbReference type="Gene3D" id="3.30.70.270">
    <property type="match status" value="1"/>
</dbReference>
<feature type="domain" description="PAC" evidence="3">
    <location>
        <begin position="114"/>
        <end position="166"/>
    </location>
</feature>
<gene>
    <name evidence="6" type="ORF">FQ377_00500</name>
</gene>
<dbReference type="Pfam" id="PF00990">
    <property type="entry name" value="GGDEF"/>
    <property type="match status" value="1"/>
</dbReference>
<name>A0A5D0XTZ0_9MICC</name>
<dbReference type="InterPro" id="IPR035919">
    <property type="entry name" value="EAL_sf"/>
</dbReference>
<dbReference type="Proteomes" id="UP000323410">
    <property type="component" value="Unassembled WGS sequence"/>
</dbReference>
<dbReference type="SUPFAM" id="SSF55073">
    <property type="entry name" value="Nucleotide cyclase"/>
    <property type="match status" value="1"/>
</dbReference>
<dbReference type="PANTHER" id="PTHR44757:SF2">
    <property type="entry name" value="BIOFILM ARCHITECTURE MAINTENANCE PROTEIN MBAA"/>
    <property type="match status" value="1"/>
</dbReference>
<dbReference type="SMART" id="SM00091">
    <property type="entry name" value="PAS"/>
    <property type="match status" value="2"/>
</dbReference>
<dbReference type="OrthoDB" id="23692at2"/>
<evidence type="ECO:0000313" key="7">
    <source>
        <dbReference type="Proteomes" id="UP000323410"/>
    </source>
</evidence>
<feature type="region of interest" description="Disordered" evidence="1">
    <location>
        <begin position="1"/>
        <end position="33"/>
    </location>
</feature>
<evidence type="ECO:0000256" key="1">
    <source>
        <dbReference type="SAM" id="MobiDB-lite"/>
    </source>
</evidence>
<dbReference type="PROSITE" id="PS50883">
    <property type="entry name" value="EAL"/>
    <property type="match status" value="1"/>
</dbReference>
<dbReference type="RefSeq" id="WP_148599308.1">
    <property type="nucleotide sequence ID" value="NZ_VSLD01000001.1"/>
</dbReference>
<dbReference type="PROSITE" id="PS50887">
    <property type="entry name" value="GGDEF"/>
    <property type="match status" value="1"/>
</dbReference>
<sequence length="746" mass="80545">MTASSSPIGVARHDPRTPSCPAAAVPEVPGHPGPGVEEIRYLRRLAALVEASGDAINGTDQDGIITSWNTGAERIYGYTAEQAIGSSIEMLTPGGSASAGRALRSTIAEGREMTGAQAVARRRDGSLIEVSMTLSPVLDADGTVIGSSAIAREITDVEQQRADAIHERDRLTFAQEIAHVGSVEVNMLTGRRWWSDEYFRIHGLPLDAIPTEELWHSVLHPEDREMVRRVWGELESGGPPLKLVHRIMRPNGEVRWVHTRAAAEHSDGVLIRLLETVVDITERKLAEEALERLAFQDPLTGLANRALLANCIDIALEDASRSGTRVGVLFLDVNRFKVVNDGLGHAAGDSLLVQLAARLRGAVRPADTLARFAGDEFVIVCGGMGLDDAHELAGRIAATVQAPFDLLGQELFVSVSIGIALSSGDDTAASLLHQADAAMYVAKETERVDGVVFDESMHRRAEVRLDIGSQLPRALERGELEIHYQPIVRVTDQRPVGFEALLRWRHPRHGLVSPCQFIPIAEETGLIVPIGTWVLAQALAQAQRWRTEVPGASGFRIAVNLSARQLTDPALCASVAGAIDRAGIDPSAVELEITESTLMKNVERSMATLTQLRGLGVGLSVDDFGTGYSSLSYLSRFPVTALKVDRSFVEELDGRDEHAGPIIAAVTMMASALGLDVVAEGVETATQLEKLDALNVGWAQGFLWAQPLQLDEVVPWLSTRMCTPGRRSDESSPSSSRVLPYTSVAR</sequence>
<dbReference type="CDD" id="cd01948">
    <property type="entry name" value="EAL"/>
    <property type="match status" value="1"/>
</dbReference>
<dbReference type="SMART" id="SM00052">
    <property type="entry name" value="EAL"/>
    <property type="match status" value="1"/>
</dbReference>
<feature type="domain" description="PAC" evidence="3">
    <location>
        <begin position="241"/>
        <end position="292"/>
    </location>
</feature>
<dbReference type="PANTHER" id="PTHR44757">
    <property type="entry name" value="DIGUANYLATE CYCLASE DGCP"/>
    <property type="match status" value="1"/>
</dbReference>
<dbReference type="PROSITE" id="PS50113">
    <property type="entry name" value="PAC"/>
    <property type="match status" value="2"/>
</dbReference>
<dbReference type="CDD" id="cd01949">
    <property type="entry name" value="GGDEF"/>
    <property type="match status" value="1"/>
</dbReference>
<dbReference type="EMBL" id="VSLD01000001">
    <property type="protein sequence ID" value="TYC99989.1"/>
    <property type="molecule type" value="Genomic_DNA"/>
</dbReference>
<dbReference type="Pfam" id="PF08447">
    <property type="entry name" value="PAS_3"/>
    <property type="match status" value="1"/>
</dbReference>
<dbReference type="InterPro" id="IPR000160">
    <property type="entry name" value="GGDEF_dom"/>
</dbReference>
<dbReference type="SUPFAM" id="SSF55785">
    <property type="entry name" value="PYP-like sensor domain (PAS domain)"/>
    <property type="match status" value="2"/>
</dbReference>
<dbReference type="SMART" id="SM00267">
    <property type="entry name" value="GGDEF"/>
    <property type="match status" value="1"/>
</dbReference>
<evidence type="ECO:0000259" key="5">
    <source>
        <dbReference type="PROSITE" id="PS50887"/>
    </source>
</evidence>
<feature type="region of interest" description="Disordered" evidence="1">
    <location>
        <begin position="723"/>
        <end position="746"/>
    </location>
</feature>
<dbReference type="AlphaFoldDB" id="A0A5D0XTZ0"/>
<feature type="domain" description="PAS" evidence="2">
    <location>
        <begin position="41"/>
        <end position="110"/>
    </location>
</feature>
<protein>
    <submittedName>
        <fullName evidence="6">EAL domain-containing protein</fullName>
    </submittedName>
</protein>
<dbReference type="Pfam" id="PF00563">
    <property type="entry name" value="EAL"/>
    <property type="match status" value="1"/>
</dbReference>
<evidence type="ECO:0000259" key="3">
    <source>
        <dbReference type="PROSITE" id="PS50113"/>
    </source>
</evidence>
<dbReference type="Gene3D" id="2.10.70.100">
    <property type="match status" value="1"/>
</dbReference>
<dbReference type="InterPro" id="IPR000700">
    <property type="entry name" value="PAS-assoc_C"/>
</dbReference>
<feature type="domain" description="EAL" evidence="4">
    <location>
        <begin position="464"/>
        <end position="721"/>
    </location>
</feature>
<dbReference type="SUPFAM" id="SSF141868">
    <property type="entry name" value="EAL domain-like"/>
    <property type="match status" value="1"/>
</dbReference>
<dbReference type="NCBIfam" id="TIGR00229">
    <property type="entry name" value="sensory_box"/>
    <property type="match status" value="2"/>
</dbReference>
<dbReference type="GO" id="GO:0006355">
    <property type="term" value="P:regulation of DNA-templated transcription"/>
    <property type="evidence" value="ECO:0007669"/>
    <property type="project" value="InterPro"/>
</dbReference>
<dbReference type="CDD" id="cd00130">
    <property type="entry name" value="PAS"/>
    <property type="match status" value="2"/>
</dbReference>
<dbReference type="InterPro" id="IPR001633">
    <property type="entry name" value="EAL_dom"/>
</dbReference>
<proteinExistence type="predicted"/>
<comment type="caution">
    <text evidence="6">The sequence shown here is derived from an EMBL/GenBank/DDBJ whole genome shotgun (WGS) entry which is preliminary data.</text>
</comment>
<dbReference type="InterPro" id="IPR000014">
    <property type="entry name" value="PAS"/>
</dbReference>